<proteinExistence type="predicted"/>
<dbReference type="GO" id="GO:0005975">
    <property type="term" value="P:carbohydrate metabolic process"/>
    <property type="evidence" value="ECO:0007669"/>
    <property type="project" value="InterPro"/>
</dbReference>
<dbReference type="SUPFAM" id="SSF88713">
    <property type="entry name" value="Glycoside hydrolase/deacetylase"/>
    <property type="match status" value="1"/>
</dbReference>
<evidence type="ECO:0000259" key="2">
    <source>
        <dbReference type="Pfam" id="PF03537"/>
    </source>
</evidence>
<dbReference type="InterPro" id="IPR004352">
    <property type="entry name" value="GH114_TIM-barrel"/>
</dbReference>
<sequence>MKYKFILLVLFFTYLCHATPFEFAVKYSDIDPLEDELFDLIITNTGQKNEASNANYLGYVSLGEIEEKDRSLDHYKIIKKNPSWNSYIIDYTDVISMQVKKKKIFEVLEKDDCVFIDNIDSYYYFEKPPFKTSALNLKKLFADIRKKYPEKKIIINRGFEIIDEIADYIDGFLFENLIYMHDFKDDTLKKNPEFDKIKKTIQNIKKRHKDLNIYVIEYVYDKKGKLLESFQDDIYKQLDVKVFYSDIDLNHIRKYYLSDSEIFLTFYPEGNFFESPVHMFFQTVFEYFGKRIRFFTRPSQIKSPELYSGIIMYDDGSTGIYDQDILDFINKNEFKKKIFCGYYDDSLELFKKLDISLYGQPGRFVKTDFNGFEISPFIINSIFSFKDNKTKDLLFGRLQNNEYVGISDESTLITGSLPVVSTGLGRNAWLFDPFELFSKILSDDLPVPSLVIDSGNRIAYTHIDADGMDSTTDQKLNLEILSEKVCQRFDDIPFSVSFITSILDESVNPFAPKIIDSIRKDLYLENIEFASHSFSHPFVMKANTVNHEYGHNLNIPGYNMDFNKELNGSLNMLRSLFPEKTVNNYYWTGDCRPPEDVIKIADQNNIRCINGGDPEYSGKYSSLTFLSPFTCQVGSYTQYYANSRNEFIDTAGWKQDYHSFISRIDYFKNTARKRFLKPIDVYYHFYIVEKEAALNALVEIYEYLKETSLCNMFASDYLDRAYSFPDVRVFRRANDFLVYNENIKTLRVNKDTNIDIKKSNNIIGFRDMSDGRYLFLGDKKWTKIVKSYRNIFELSLYSSNIPIKDIKIDNEDIHIRISENYDFINPDIILKIGQRDKNIRNIYINAEKVSFKFREDEIEIK</sequence>
<dbReference type="AlphaFoldDB" id="A0A2N5ZBR9"/>
<dbReference type="InterPro" id="IPR013785">
    <property type="entry name" value="Aldolase_TIM"/>
</dbReference>
<dbReference type="Gene3D" id="3.20.20.70">
    <property type="entry name" value="Aldolase class I"/>
    <property type="match status" value="1"/>
</dbReference>
<name>A0A2N5ZBR9_MUIH1</name>
<dbReference type="InterPro" id="IPR017853">
    <property type="entry name" value="GH"/>
</dbReference>
<dbReference type="Pfam" id="PF03537">
    <property type="entry name" value="Glyco_hydro_114"/>
    <property type="match status" value="1"/>
</dbReference>
<feature type="domain" description="Glycoside-hydrolase family GH114 TIM-barrel" evidence="2">
    <location>
        <begin position="25"/>
        <end position="219"/>
    </location>
</feature>
<accession>A0A2N5ZBR9</accession>
<dbReference type="SUPFAM" id="SSF51445">
    <property type="entry name" value="(Trans)glycosidases"/>
    <property type="match status" value="1"/>
</dbReference>
<comment type="caution">
    <text evidence="3">The sequence shown here is derived from an EMBL/GenBank/DDBJ whole genome shotgun (WGS) entry which is preliminary data.</text>
</comment>
<organism evidence="3 4">
    <name type="scientific">Muiribacterium halophilum</name>
    <dbReference type="NCBI Taxonomy" id="2053465"/>
    <lineage>
        <taxon>Bacteria</taxon>
        <taxon>Candidatus Muiribacteriota</taxon>
        <taxon>Candidatus Muiribacteriia</taxon>
        <taxon>Candidatus Muiribacteriales</taxon>
        <taxon>Candidatus Muiribacteriaceae</taxon>
        <taxon>Candidatus Muiribacterium</taxon>
    </lineage>
</organism>
<dbReference type="EMBL" id="PKTG01000122">
    <property type="protein sequence ID" value="PLX16100.1"/>
    <property type="molecule type" value="Genomic_DNA"/>
</dbReference>
<evidence type="ECO:0000256" key="1">
    <source>
        <dbReference type="SAM" id="SignalP"/>
    </source>
</evidence>
<keyword evidence="1" id="KW-0732">Signal</keyword>
<evidence type="ECO:0000313" key="3">
    <source>
        <dbReference type="EMBL" id="PLX16100.1"/>
    </source>
</evidence>
<reference evidence="3 4" key="1">
    <citation type="submission" date="2017-11" db="EMBL/GenBank/DDBJ databases">
        <title>Genome-resolved metagenomics identifies genetic mobility, metabolic interactions, and unexpected diversity in perchlorate-reducing communities.</title>
        <authorList>
            <person name="Barnum T.P."/>
            <person name="Figueroa I.A."/>
            <person name="Carlstrom C.I."/>
            <person name="Lucas L.N."/>
            <person name="Engelbrektson A.L."/>
            <person name="Coates J.D."/>
        </authorList>
    </citation>
    <scope>NUCLEOTIDE SEQUENCE [LARGE SCALE GENOMIC DNA]</scope>
    <source>
        <strain evidence="3">BM706</strain>
    </source>
</reference>
<dbReference type="Proteomes" id="UP000234857">
    <property type="component" value="Unassembled WGS sequence"/>
</dbReference>
<feature type="chain" id="PRO_5014834090" description="Glycoside-hydrolase family GH114 TIM-barrel domain-containing protein" evidence="1">
    <location>
        <begin position="19"/>
        <end position="861"/>
    </location>
</feature>
<evidence type="ECO:0000313" key="4">
    <source>
        <dbReference type="Proteomes" id="UP000234857"/>
    </source>
</evidence>
<protein>
    <recommendedName>
        <fullName evidence="2">Glycoside-hydrolase family GH114 TIM-barrel domain-containing protein</fullName>
    </recommendedName>
</protein>
<feature type="signal peptide" evidence="1">
    <location>
        <begin position="1"/>
        <end position="18"/>
    </location>
</feature>
<gene>
    <name evidence="3" type="ORF">C0601_10780</name>
</gene>
<dbReference type="PANTHER" id="PTHR35882:SF2">
    <property type="entry name" value="PELA"/>
    <property type="match status" value="1"/>
</dbReference>
<dbReference type="InterPro" id="IPR011330">
    <property type="entry name" value="Glyco_hydro/deAcase_b/a-brl"/>
</dbReference>
<dbReference type="PANTHER" id="PTHR35882">
    <property type="entry name" value="PELA"/>
    <property type="match status" value="1"/>
</dbReference>